<feature type="compositionally biased region" description="Low complexity" evidence="1">
    <location>
        <begin position="76"/>
        <end position="89"/>
    </location>
</feature>
<evidence type="ECO:0000256" key="2">
    <source>
        <dbReference type="SAM" id="SignalP"/>
    </source>
</evidence>
<accession>A0A2N3YJE7</accession>
<evidence type="ECO:0008006" key="5">
    <source>
        <dbReference type="Google" id="ProtNLM"/>
    </source>
</evidence>
<keyword evidence="2" id="KW-0732">Signal</keyword>
<dbReference type="Proteomes" id="UP000233781">
    <property type="component" value="Unassembled WGS sequence"/>
</dbReference>
<evidence type="ECO:0000313" key="3">
    <source>
        <dbReference type="EMBL" id="PKW26960.1"/>
    </source>
</evidence>
<sequence length="104" mass="10002">MRAYVRRGLEVALVVGGGIFFSANAWADDTSGADSLLGGNQVGSVVSIPVTVGGNAVSVLGDSHSSGSSASGGAGSSDAGSSSSTSGEDSAGGGNRPPLRCRSR</sequence>
<dbReference type="EMBL" id="PJNE01000001">
    <property type="protein sequence ID" value="PKW26960.1"/>
    <property type="molecule type" value="Genomic_DNA"/>
</dbReference>
<protein>
    <recommendedName>
        <fullName evidence="5">Small secreted domain DUF320</fullName>
    </recommendedName>
</protein>
<keyword evidence="4" id="KW-1185">Reference proteome</keyword>
<dbReference type="AlphaFoldDB" id="A0A2N3YJE7"/>
<gene>
    <name evidence="3" type="ORF">ATL31_1789</name>
</gene>
<evidence type="ECO:0000313" key="4">
    <source>
        <dbReference type="Proteomes" id="UP000233781"/>
    </source>
</evidence>
<evidence type="ECO:0000256" key="1">
    <source>
        <dbReference type="SAM" id="MobiDB-lite"/>
    </source>
</evidence>
<feature type="signal peptide" evidence="2">
    <location>
        <begin position="1"/>
        <end position="27"/>
    </location>
</feature>
<feature type="chain" id="PRO_5014885081" description="Small secreted domain DUF320" evidence="2">
    <location>
        <begin position="28"/>
        <end position="104"/>
    </location>
</feature>
<proteinExistence type="predicted"/>
<reference evidence="3 4" key="1">
    <citation type="submission" date="2017-12" db="EMBL/GenBank/DDBJ databases">
        <title>Sequencing the genomes of 1000 Actinobacteria strains.</title>
        <authorList>
            <person name="Klenk H.-P."/>
        </authorList>
    </citation>
    <scope>NUCLEOTIDE SEQUENCE [LARGE SCALE GENOMIC DNA]</scope>
    <source>
        <strain evidence="3 4">DSM 12806</strain>
    </source>
</reference>
<feature type="region of interest" description="Disordered" evidence="1">
    <location>
        <begin position="59"/>
        <end position="104"/>
    </location>
</feature>
<organism evidence="3 4">
    <name type="scientific">Phycicoccus duodecadis</name>
    <dbReference type="NCBI Taxonomy" id="173053"/>
    <lineage>
        <taxon>Bacteria</taxon>
        <taxon>Bacillati</taxon>
        <taxon>Actinomycetota</taxon>
        <taxon>Actinomycetes</taxon>
        <taxon>Micrococcales</taxon>
        <taxon>Intrasporangiaceae</taxon>
        <taxon>Phycicoccus</taxon>
    </lineage>
</organism>
<name>A0A2N3YJE7_9MICO</name>
<comment type="caution">
    <text evidence="3">The sequence shown here is derived from an EMBL/GenBank/DDBJ whole genome shotgun (WGS) entry which is preliminary data.</text>
</comment>